<sequence>MLTEDTLTVNSVTKDTMSVVFGFVLCDMYSNQEQAEVHFMYGKADDNAALARRLYQERCPDRLIDQNQRPFRNASPKQDALDHYNI</sequence>
<protein>
    <submittedName>
        <fullName evidence="2">Uncharacterized protein</fullName>
    </submittedName>
</protein>
<feature type="region of interest" description="Disordered" evidence="1">
    <location>
        <begin position="65"/>
        <end position="86"/>
    </location>
</feature>
<evidence type="ECO:0000313" key="3">
    <source>
        <dbReference type="Proteomes" id="UP001148838"/>
    </source>
</evidence>
<name>A0ABQ8TKD4_PERAM</name>
<organism evidence="2 3">
    <name type="scientific">Periplaneta americana</name>
    <name type="common">American cockroach</name>
    <name type="synonym">Blatta americana</name>
    <dbReference type="NCBI Taxonomy" id="6978"/>
    <lineage>
        <taxon>Eukaryota</taxon>
        <taxon>Metazoa</taxon>
        <taxon>Ecdysozoa</taxon>
        <taxon>Arthropoda</taxon>
        <taxon>Hexapoda</taxon>
        <taxon>Insecta</taxon>
        <taxon>Pterygota</taxon>
        <taxon>Neoptera</taxon>
        <taxon>Polyneoptera</taxon>
        <taxon>Dictyoptera</taxon>
        <taxon>Blattodea</taxon>
        <taxon>Blattoidea</taxon>
        <taxon>Blattidae</taxon>
        <taxon>Blattinae</taxon>
        <taxon>Periplaneta</taxon>
    </lineage>
</organism>
<evidence type="ECO:0000313" key="2">
    <source>
        <dbReference type="EMBL" id="KAJ4446329.1"/>
    </source>
</evidence>
<dbReference type="EMBL" id="JAJSOF020000009">
    <property type="protein sequence ID" value="KAJ4446329.1"/>
    <property type="molecule type" value="Genomic_DNA"/>
</dbReference>
<gene>
    <name evidence="2" type="ORF">ANN_13024</name>
</gene>
<proteinExistence type="predicted"/>
<keyword evidence="3" id="KW-1185">Reference proteome</keyword>
<accession>A0ABQ8TKD4</accession>
<reference evidence="2 3" key="1">
    <citation type="journal article" date="2022" name="Allergy">
        <title>Genome assembly and annotation of Periplaneta americana reveal a comprehensive cockroach allergen profile.</title>
        <authorList>
            <person name="Wang L."/>
            <person name="Xiong Q."/>
            <person name="Saelim N."/>
            <person name="Wang L."/>
            <person name="Nong W."/>
            <person name="Wan A.T."/>
            <person name="Shi M."/>
            <person name="Liu X."/>
            <person name="Cao Q."/>
            <person name="Hui J.H.L."/>
            <person name="Sookrung N."/>
            <person name="Leung T.F."/>
            <person name="Tungtrongchitr A."/>
            <person name="Tsui S.K.W."/>
        </authorList>
    </citation>
    <scope>NUCLEOTIDE SEQUENCE [LARGE SCALE GENOMIC DNA]</scope>
    <source>
        <strain evidence="2">PWHHKU_190912</strain>
    </source>
</reference>
<evidence type="ECO:0000256" key="1">
    <source>
        <dbReference type="SAM" id="MobiDB-lite"/>
    </source>
</evidence>
<dbReference type="Proteomes" id="UP001148838">
    <property type="component" value="Unassembled WGS sequence"/>
</dbReference>
<comment type="caution">
    <text evidence="2">The sequence shown here is derived from an EMBL/GenBank/DDBJ whole genome shotgun (WGS) entry which is preliminary data.</text>
</comment>